<dbReference type="STRING" id="1121105.GCA_000421665_01382"/>
<dbReference type="GO" id="GO:0070042">
    <property type="term" value="F:rRNA (uridine-N3-)-methyltransferase activity"/>
    <property type="evidence" value="ECO:0007669"/>
    <property type="project" value="TreeGrafter"/>
</dbReference>
<evidence type="ECO:0000256" key="7">
    <source>
        <dbReference type="ARBA" id="ARBA00022603"/>
    </source>
</evidence>
<evidence type="ECO:0000259" key="13">
    <source>
        <dbReference type="Pfam" id="PF04452"/>
    </source>
</evidence>
<evidence type="ECO:0000256" key="8">
    <source>
        <dbReference type="ARBA" id="ARBA00022679"/>
    </source>
</evidence>
<evidence type="ECO:0000256" key="6">
    <source>
        <dbReference type="ARBA" id="ARBA00022552"/>
    </source>
</evidence>
<dbReference type="CDD" id="cd18084">
    <property type="entry name" value="RsmE-like"/>
    <property type="match status" value="1"/>
</dbReference>
<evidence type="ECO:0000256" key="4">
    <source>
        <dbReference type="ARBA" id="ARBA00013673"/>
    </source>
</evidence>
<gene>
    <name evidence="14" type="ORF">DIW15_05115</name>
</gene>
<comment type="caution">
    <text evidence="14">The sequence shown here is derived from an EMBL/GenBank/DDBJ whole genome shotgun (WGS) entry which is preliminary data.</text>
</comment>
<keyword evidence="6 12" id="KW-0698">rRNA processing</keyword>
<evidence type="ECO:0000256" key="10">
    <source>
        <dbReference type="ARBA" id="ARBA00025699"/>
    </source>
</evidence>
<dbReference type="GO" id="GO:0070475">
    <property type="term" value="P:rRNA base methylation"/>
    <property type="evidence" value="ECO:0007669"/>
    <property type="project" value="TreeGrafter"/>
</dbReference>
<comment type="catalytic activity">
    <reaction evidence="11 12">
        <text>uridine(1498) in 16S rRNA + S-adenosyl-L-methionine = N(3)-methyluridine(1498) in 16S rRNA + S-adenosyl-L-homocysteine + H(+)</text>
        <dbReference type="Rhea" id="RHEA:42920"/>
        <dbReference type="Rhea" id="RHEA-COMP:10283"/>
        <dbReference type="Rhea" id="RHEA-COMP:10284"/>
        <dbReference type="ChEBI" id="CHEBI:15378"/>
        <dbReference type="ChEBI" id="CHEBI:57856"/>
        <dbReference type="ChEBI" id="CHEBI:59789"/>
        <dbReference type="ChEBI" id="CHEBI:65315"/>
        <dbReference type="ChEBI" id="CHEBI:74502"/>
        <dbReference type="EC" id="2.1.1.193"/>
    </reaction>
</comment>
<evidence type="ECO:0000256" key="12">
    <source>
        <dbReference type="PIRNR" id="PIRNR015601"/>
    </source>
</evidence>
<dbReference type="PIRSF" id="PIRSF015601">
    <property type="entry name" value="MTase_slr0722"/>
    <property type="match status" value="1"/>
</dbReference>
<keyword evidence="9 12" id="KW-0949">S-adenosyl-L-methionine</keyword>
<dbReference type="AlphaFoldDB" id="A0A3D4S642"/>
<dbReference type="EC" id="2.1.1.193" evidence="3 12"/>
<keyword evidence="8 12" id="KW-0808">Transferase</keyword>
<organism evidence="14 15">
    <name type="scientific">Bavariicoccus seileri</name>
    <dbReference type="NCBI Taxonomy" id="549685"/>
    <lineage>
        <taxon>Bacteria</taxon>
        <taxon>Bacillati</taxon>
        <taxon>Bacillota</taxon>
        <taxon>Bacilli</taxon>
        <taxon>Lactobacillales</taxon>
        <taxon>Enterococcaceae</taxon>
        <taxon>Bavariicoccus</taxon>
    </lineage>
</organism>
<dbReference type="Proteomes" id="UP000262195">
    <property type="component" value="Unassembled WGS sequence"/>
</dbReference>
<evidence type="ECO:0000256" key="5">
    <source>
        <dbReference type="ARBA" id="ARBA00022490"/>
    </source>
</evidence>
<reference evidence="14 15" key="1">
    <citation type="journal article" date="2018" name="Nat. Biotechnol.">
        <title>A standardized bacterial taxonomy based on genome phylogeny substantially revises the tree of life.</title>
        <authorList>
            <person name="Parks D.H."/>
            <person name="Chuvochina M."/>
            <person name="Waite D.W."/>
            <person name="Rinke C."/>
            <person name="Skarshewski A."/>
            <person name="Chaumeil P.A."/>
            <person name="Hugenholtz P."/>
        </authorList>
    </citation>
    <scope>NUCLEOTIDE SEQUENCE [LARGE SCALE GENOMIC DNA]</scope>
    <source>
        <strain evidence="14">UBA11306</strain>
    </source>
</reference>
<comment type="similarity">
    <text evidence="2 12">Belongs to the RNA methyltransferase RsmE family.</text>
</comment>
<dbReference type="InterPro" id="IPR029026">
    <property type="entry name" value="tRNA_m1G_MTases_N"/>
</dbReference>
<evidence type="ECO:0000256" key="1">
    <source>
        <dbReference type="ARBA" id="ARBA00004496"/>
    </source>
</evidence>
<dbReference type="GO" id="GO:0005737">
    <property type="term" value="C:cytoplasm"/>
    <property type="evidence" value="ECO:0007669"/>
    <property type="project" value="UniProtKB-SubCell"/>
</dbReference>
<protein>
    <recommendedName>
        <fullName evidence="4 12">Ribosomal RNA small subunit methyltransferase E</fullName>
        <ecNumber evidence="3 12">2.1.1.193</ecNumber>
    </recommendedName>
</protein>
<dbReference type="PANTHER" id="PTHR30027:SF3">
    <property type="entry name" value="16S RRNA (URACIL(1498)-N(3))-METHYLTRANSFERASE"/>
    <property type="match status" value="1"/>
</dbReference>
<dbReference type="Pfam" id="PF04452">
    <property type="entry name" value="Methyltrans_RNA"/>
    <property type="match status" value="1"/>
</dbReference>
<dbReference type="SUPFAM" id="SSF75217">
    <property type="entry name" value="alpha/beta knot"/>
    <property type="match status" value="1"/>
</dbReference>
<evidence type="ECO:0000256" key="2">
    <source>
        <dbReference type="ARBA" id="ARBA00005528"/>
    </source>
</evidence>
<evidence type="ECO:0000313" key="14">
    <source>
        <dbReference type="EMBL" id="HCS94068.1"/>
    </source>
</evidence>
<evidence type="ECO:0000313" key="15">
    <source>
        <dbReference type="Proteomes" id="UP000262195"/>
    </source>
</evidence>
<dbReference type="NCBIfam" id="TIGR00046">
    <property type="entry name" value="RsmE family RNA methyltransferase"/>
    <property type="match status" value="1"/>
</dbReference>
<dbReference type="SUPFAM" id="SSF88697">
    <property type="entry name" value="PUA domain-like"/>
    <property type="match status" value="1"/>
</dbReference>
<dbReference type="InterPro" id="IPR029028">
    <property type="entry name" value="Alpha/beta_knot_MTases"/>
</dbReference>
<dbReference type="InterPro" id="IPR046886">
    <property type="entry name" value="RsmE_MTase_dom"/>
</dbReference>
<comment type="function">
    <text evidence="10 12">Specifically methylates the N3 position of the uracil ring of uridine 1498 (m3U1498) in 16S rRNA. Acts on the fully assembled 30S ribosomal subunit.</text>
</comment>
<evidence type="ECO:0000256" key="9">
    <source>
        <dbReference type="ARBA" id="ARBA00022691"/>
    </source>
</evidence>
<dbReference type="PANTHER" id="PTHR30027">
    <property type="entry name" value="RIBOSOMAL RNA SMALL SUBUNIT METHYLTRANSFERASE E"/>
    <property type="match status" value="1"/>
</dbReference>
<keyword evidence="7 12" id="KW-0489">Methyltransferase</keyword>
<keyword evidence="5 12" id="KW-0963">Cytoplasm</keyword>
<dbReference type="Gene3D" id="3.40.1280.10">
    <property type="match status" value="1"/>
</dbReference>
<dbReference type="InterPro" id="IPR015947">
    <property type="entry name" value="PUA-like_sf"/>
</dbReference>
<name>A0A3D4S642_9ENTE</name>
<accession>A0A3D4S642</accession>
<comment type="subcellular location">
    <subcellularLocation>
        <location evidence="1 12">Cytoplasm</location>
    </subcellularLocation>
</comment>
<dbReference type="EMBL" id="DQHO01000032">
    <property type="protein sequence ID" value="HCS94068.1"/>
    <property type="molecule type" value="Genomic_DNA"/>
</dbReference>
<evidence type="ECO:0000256" key="11">
    <source>
        <dbReference type="ARBA" id="ARBA00047944"/>
    </source>
</evidence>
<proteinExistence type="inferred from homology"/>
<evidence type="ECO:0000256" key="3">
    <source>
        <dbReference type="ARBA" id="ARBA00012328"/>
    </source>
</evidence>
<dbReference type="RefSeq" id="WP_022796645.1">
    <property type="nucleotide sequence ID" value="NZ_JBQDSL010000005.1"/>
</dbReference>
<dbReference type="InterPro" id="IPR006700">
    <property type="entry name" value="RsmE"/>
</dbReference>
<sequence>MVQQYFYPKRLKSNDNIELGQEDSFHLIKVMRAVSGTPIEIVSSDGEKYEAKVREATIPTPIDILSKVTKKFELPVKVTILCGLPKQNKADLITQKATELGAHQIGFLEMDRSISSWDQKKRKSKIERLQKIAKEAAEQSHRTRVPKLIFLDGNQEIDFSDNLVIVCDEDIAKSNHPFSLKKTLEEHPNSHSILMIFGPEGGLSDAERQLLKDKGAVFSSLGPRILRCETAPLYALSVISALTEL</sequence>
<feature type="domain" description="Ribosomal RNA small subunit methyltransferase E methyltransferase" evidence="13">
    <location>
        <begin position="73"/>
        <end position="240"/>
    </location>
</feature>